<comment type="caution">
    <text evidence="1">The sequence shown here is derived from an EMBL/GenBank/DDBJ whole genome shotgun (WGS) entry which is preliminary data.</text>
</comment>
<evidence type="ECO:0000313" key="1">
    <source>
        <dbReference type="EMBL" id="CAK9138974.1"/>
    </source>
</evidence>
<evidence type="ECO:0000313" key="2">
    <source>
        <dbReference type="Proteomes" id="UP001642360"/>
    </source>
</evidence>
<organism evidence="1 2">
    <name type="scientific">Ilex paraguariensis</name>
    <name type="common">yerba mate</name>
    <dbReference type="NCBI Taxonomy" id="185542"/>
    <lineage>
        <taxon>Eukaryota</taxon>
        <taxon>Viridiplantae</taxon>
        <taxon>Streptophyta</taxon>
        <taxon>Embryophyta</taxon>
        <taxon>Tracheophyta</taxon>
        <taxon>Spermatophyta</taxon>
        <taxon>Magnoliopsida</taxon>
        <taxon>eudicotyledons</taxon>
        <taxon>Gunneridae</taxon>
        <taxon>Pentapetalae</taxon>
        <taxon>asterids</taxon>
        <taxon>campanulids</taxon>
        <taxon>Aquifoliales</taxon>
        <taxon>Aquifoliaceae</taxon>
        <taxon>Ilex</taxon>
    </lineage>
</organism>
<accession>A0ABC8R1U9</accession>
<keyword evidence="2" id="KW-1185">Reference proteome</keyword>
<proteinExistence type="predicted"/>
<dbReference type="EMBL" id="CAUOFW020000925">
    <property type="protein sequence ID" value="CAK9138974.1"/>
    <property type="molecule type" value="Genomic_DNA"/>
</dbReference>
<dbReference type="Pfam" id="PF03242">
    <property type="entry name" value="LEA_3a"/>
    <property type="match status" value="1"/>
</dbReference>
<dbReference type="Proteomes" id="UP001642360">
    <property type="component" value="Unassembled WGS sequence"/>
</dbReference>
<dbReference type="AlphaFoldDB" id="A0ABC8R1U9"/>
<gene>
    <name evidence="1" type="ORF">ILEXP_LOCUS6327</name>
</gene>
<sequence length="100" mass="10822">MARSLSNVKVLSFSFVDGLSLKFNRRGYAGATASVGKGESTTPVVGKVEETVEIKEDANKTCSWGPDPVTGYYKPTDHADEIGTAELRDMALNHKIKPPH</sequence>
<dbReference type="PANTHER" id="PTHR33509">
    <property type="entry name" value="LATE EMBRYOGENIS ABUNDANT PROTEIN 2-RELATED"/>
    <property type="match status" value="1"/>
</dbReference>
<reference evidence="1 2" key="1">
    <citation type="submission" date="2024-02" db="EMBL/GenBank/DDBJ databases">
        <authorList>
            <person name="Vignale AGUSTIN F."/>
            <person name="Sosa J E."/>
            <person name="Modenutti C."/>
        </authorList>
    </citation>
    <scope>NUCLEOTIDE SEQUENCE [LARGE SCALE GENOMIC DNA]</scope>
</reference>
<dbReference type="InterPro" id="IPR004926">
    <property type="entry name" value="LEA_3a"/>
</dbReference>
<protein>
    <submittedName>
        <fullName evidence="1">Uncharacterized protein</fullName>
    </submittedName>
</protein>
<dbReference type="PANTHER" id="PTHR33509:SF5">
    <property type="entry name" value="PROTEIN SENESCENCE-ASSOCIATED GENE 21, MITOCHONDRIAL"/>
    <property type="match status" value="1"/>
</dbReference>
<name>A0ABC8R1U9_9AQUA</name>